<dbReference type="InterPro" id="IPR051784">
    <property type="entry name" value="Nod_factor_ABC_transporter"/>
</dbReference>
<evidence type="ECO:0000256" key="4">
    <source>
        <dbReference type="ARBA" id="ARBA00023136"/>
    </source>
</evidence>
<gene>
    <name evidence="8" type="ORF">C6V83_07505</name>
</gene>
<sequence length="282" mass="30416">MTDISTPSAASSSTTITPVADPLPKRTPIAKFAHDTWAVFLREMMLVLRDPFTLIFSLLQPLVFLALFGPLLEGMLGGADIGGESVLQWFLPGVLVMIAIFGTGMVGGNLLYELMTGAYERILAAPISRASILVGRALKEFAPLVVQAFLITLVAIPFGLKFHPLQVLIGLVILGVFGIGLGSLSYALGLLAKNREWVFWGVQQSVIFPLLLLGGMMLPLDTGPRWMQIVSKANPLTYIVDAERALFSGAVWDQAVLNGLIAAVVTCAVGLWIGVWKVRRTI</sequence>
<keyword evidence="5" id="KW-0046">Antibiotic resistance</keyword>
<dbReference type="Pfam" id="PF01061">
    <property type="entry name" value="ABC2_membrane"/>
    <property type="match status" value="1"/>
</dbReference>
<evidence type="ECO:0000256" key="3">
    <source>
        <dbReference type="ARBA" id="ARBA00022989"/>
    </source>
</evidence>
<dbReference type="PANTHER" id="PTHR43229">
    <property type="entry name" value="NODULATION PROTEIN J"/>
    <property type="match status" value="1"/>
</dbReference>
<evidence type="ECO:0000256" key="1">
    <source>
        <dbReference type="ARBA" id="ARBA00004141"/>
    </source>
</evidence>
<proteinExistence type="inferred from homology"/>
<evidence type="ECO:0000256" key="6">
    <source>
        <dbReference type="RuleBase" id="RU361157"/>
    </source>
</evidence>
<dbReference type="InterPro" id="IPR000412">
    <property type="entry name" value="ABC_2_transport"/>
</dbReference>
<protein>
    <recommendedName>
        <fullName evidence="6">Transport permease protein</fullName>
    </recommendedName>
</protein>
<dbReference type="PANTHER" id="PTHR43229:SF2">
    <property type="entry name" value="NODULATION PROTEIN J"/>
    <property type="match status" value="1"/>
</dbReference>
<reference evidence="8 9" key="1">
    <citation type="submission" date="2018-03" db="EMBL/GenBank/DDBJ databases">
        <title>Characteristics and genome of n-alkane degrading marine bacteria Gordonia iterans isolated from crude oil contaminated in Tae-an, South Korea.</title>
        <authorList>
            <person name="Lee S.-S."/>
            <person name="Kim H."/>
        </authorList>
    </citation>
    <scope>NUCLEOTIDE SEQUENCE [LARGE SCALE GENOMIC DNA]</scope>
    <source>
        <strain evidence="8 9">Co17</strain>
    </source>
</reference>
<feature type="domain" description="ABC transmembrane type-2" evidence="7">
    <location>
        <begin position="52"/>
        <end position="281"/>
    </location>
</feature>
<keyword evidence="9" id="KW-1185">Reference proteome</keyword>
<keyword evidence="6" id="KW-0813">Transport</keyword>
<comment type="subcellular location">
    <subcellularLocation>
        <location evidence="6">Cell membrane</location>
        <topology evidence="6">Multi-pass membrane protein</topology>
    </subcellularLocation>
    <subcellularLocation>
        <location evidence="1">Membrane</location>
        <topology evidence="1">Multi-pass membrane protein</topology>
    </subcellularLocation>
</comment>
<keyword evidence="4 6" id="KW-0472">Membrane</keyword>
<dbReference type="RefSeq" id="WP_105941874.1">
    <property type="nucleotide sequence ID" value="NZ_CP027433.1"/>
</dbReference>
<dbReference type="PROSITE" id="PS51012">
    <property type="entry name" value="ABC_TM2"/>
    <property type="match status" value="1"/>
</dbReference>
<feature type="transmembrane region" description="Helical" evidence="6">
    <location>
        <begin position="52"/>
        <end position="69"/>
    </location>
</feature>
<name>A0A2S0KEP4_9ACTN</name>
<feature type="transmembrane region" description="Helical" evidence="6">
    <location>
        <begin position="141"/>
        <end position="160"/>
    </location>
</feature>
<evidence type="ECO:0000313" key="8">
    <source>
        <dbReference type="EMBL" id="AVM00143.1"/>
    </source>
</evidence>
<keyword evidence="2 6" id="KW-0812">Transmembrane</keyword>
<dbReference type="AlphaFoldDB" id="A0A2S0KEP4"/>
<dbReference type="GO" id="GO:0046677">
    <property type="term" value="P:response to antibiotic"/>
    <property type="evidence" value="ECO:0007669"/>
    <property type="project" value="UniProtKB-KW"/>
</dbReference>
<dbReference type="Proteomes" id="UP000239814">
    <property type="component" value="Chromosome"/>
</dbReference>
<dbReference type="GO" id="GO:0140359">
    <property type="term" value="F:ABC-type transporter activity"/>
    <property type="evidence" value="ECO:0007669"/>
    <property type="project" value="InterPro"/>
</dbReference>
<feature type="transmembrane region" description="Helical" evidence="6">
    <location>
        <begin position="197"/>
        <end position="218"/>
    </location>
</feature>
<keyword evidence="6" id="KW-1003">Cell membrane</keyword>
<dbReference type="PIRSF" id="PIRSF006648">
    <property type="entry name" value="DrrB"/>
    <property type="match status" value="1"/>
</dbReference>
<feature type="transmembrane region" description="Helical" evidence="6">
    <location>
        <begin position="89"/>
        <end position="112"/>
    </location>
</feature>
<evidence type="ECO:0000256" key="5">
    <source>
        <dbReference type="ARBA" id="ARBA00023251"/>
    </source>
</evidence>
<dbReference type="GO" id="GO:0043190">
    <property type="term" value="C:ATP-binding cassette (ABC) transporter complex"/>
    <property type="evidence" value="ECO:0007669"/>
    <property type="project" value="InterPro"/>
</dbReference>
<evidence type="ECO:0000256" key="2">
    <source>
        <dbReference type="ARBA" id="ARBA00022692"/>
    </source>
</evidence>
<feature type="transmembrane region" description="Helical" evidence="6">
    <location>
        <begin position="166"/>
        <end position="190"/>
    </location>
</feature>
<keyword evidence="3 6" id="KW-1133">Transmembrane helix</keyword>
<evidence type="ECO:0000259" key="7">
    <source>
        <dbReference type="PROSITE" id="PS51012"/>
    </source>
</evidence>
<dbReference type="InterPro" id="IPR047817">
    <property type="entry name" value="ABC2_TM_bact-type"/>
</dbReference>
<feature type="transmembrane region" description="Helical" evidence="6">
    <location>
        <begin position="255"/>
        <end position="276"/>
    </location>
</feature>
<organism evidence="8 9">
    <name type="scientific">Gordonia iterans</name>
    <dbReference type="NCBI Taxonomy" id="1004901"/>
    <lineage>
        <taxon>Bacteria</taxon>
        <taxon>Bacillati</taxon>
        <taxon>Actinomycetota</taxon>
        <taxon>Actinomycetes</taxon>
        <taxon>Mycobacteriales</taxon>
        <taxon>Gordoniaceae</taxon>
        <taxon>Gordonia</taxon>
    </lineage>
</organism>
<dbReference type="InterPro" id="IPR013525">
    <property type="entry name" value="ABC2_TM"/>
</dbReference>
<dbReference type="OrthoDB" id="9255971at2"/>
<accession>A0A2S0KEP4</accession>
<dbReference type="KEGG" id="git:C6V83_07505"/>
<comment type="similarity">
    <text evidence="6">Belongs to the ABC-2 integral membrane protein family.</text>
</comment>
<evidence type="ECO:0000313" key="9">
    <source>
        <dbReference type="Proteomes" id="UP000239814"/>
    </source>
</evidence>
<dbReference type="EMBL" id="CP027433">
    <property type="protein sequence ID" value="AVM00143.1"/>
    <property type="molecule type" value="Genomic_DNA"/>
</dbReference>